<name>L8P1Q5_STRVR</name>
<gene>
    <name evidence="2" type="ORF">STVIR_8663</name>
</gene>
<sequence>MDGRPGVKECDGRSHGTAHDQLREPQTGSSGPSSIGIRADD</sequence>
<dbReference type="PATRIC" id="fig|1160705.3.peg.8563"/>
<feature type="compositionally biased region" description="Basic and acidic residues" evidence="1">
    <location>
        <begin position="1"/>
        <end position="23"/>
    </location>
</feature>
<dbReference type="EMBL" id="AMLP01000282">
    <property type="protein sequence ID" value="ELS50425.1"/>
    <property type="molecule type" value="Genomic_DNA"/>
</dbReference>
<feature type="region of interest" description="Disordered" evidence="1">
    <location>
        <begin position="1"/>
        <end position="41"/>
    </location>
</feature>
<protein>
    <submittedName>
        <fullName evidence="2">Uncharacterized protein</fullName>
    </submittedName>
</protein>
<dbReference type="AlphaFoldDB" id="L8P1Q5"/>
<evidence type="ECO:0000256" key="1">
    <source>
        <dbReference type="SAM" id="MobiDB-lite"/>
    </source>
</evidence>
<feature type="compositionally biased region" description="Polar residues" evidence="1">
    <location>
        <begin position="24"/>
        <end position="33"/>
    </location>
</feature>
<proteinExistence type="predicted"/>
<dbReference type="Proteomes" id="UP000011205">
    <property type="component" value="Unassembled WGS sequence"/>
</dbReference>
<evidence type="ECO:0000313" key="3">
    <source>
        <dbReference type="Proteomes" id="UP000011205"/>
    </source>
</evidence>
<organism evidence="2 3">
    <name type="scientific">Streptomyces viridochromogenes Tue57</name>
    <dbReference type="NCBI Taxonomy" id="1160705"/>
    <lineage>
        <taxon>Bacteria</taxon>
        <taxon>Bacillati</taxon>
        <taxon>Actinomycetota</taxon>
        <taxon>Actinomycetes</taxon>
        <taxon>Kitasatosporales</taxon>
        <taxon>Streptomycetaceae</taxon>
        <taxon>Streptomyces</taxon>
    </lineage>
</organism>
<comment type="caution">
    <text evidence="2">The sequence shown here is derived from an EMBL/GenBank/DDBJ whole genome shotgun (WGS) entry which is preliminary data.</text>
</comment>
<reference evidence="2 3" key="1">
    <citation type="journal article" date="2013" name="Genome Announc.">
        <title>Draft Genome Sequence of Streptomyces viridochromogenes Strain Tu57, Producer of Avilamycin.</title>
        <authorList>
            <person name="Gruning B.A."/>
            <person name="Erxleben A."/>
            <person name="Hahnlein A."/>
            <person name="Gunther S."/>
        </authorList>
    </citation>
    <scope>NUCLEOTIDE SEQUENCE [LARGE SCALE GENOMIC DNA]</scope>
    <source>
        <strain evidence="2 3">Tue57</strain>
    </source>
</reference>
<accession>L8P1Q5</accession>
<evidence type="ECO:0000313" key="2">
    <source>
        <dbReference type="EMBL" id="ELS50425.1"/>
    </source>
</evidence>